<dbReference type="GO" id="GO:0003677">
    <property type="term" value="F:DNA binding"/>
    <property type="evidence" value="ECO:0007669"/>
    <property type="project" value="TreeGrafter"/>
</dbReference>
<keyword evidence="5" id="KW-1185">Reference proteome</keyword>
<protein>
    <recommendedName>
        <fullName evidence="3">MOM1 alpha-helical domain-containing protein</fullName>
    </recommendedName>
</protein>
<reference evidence="4" key="1">
    <citation type="submission" date="2020-10" db="EMBL/GenBank/DDBJ databases">
        <authorList>
            <person name="Han B."/>
            <person name="Lu T."/>
            <person name="Zhao Q."/>
            <person name="Huang X."/>
            <person name="Zhao Y."/>
        </authorList>
    </citation>
    <scope>NUCLEOTIDE SEQUENCE</scope>
</reference>
<sequence length="654" mass="73706">MAQDIKSVEGIVWESVIVDYCQDSVAKHLKQLKQLPTDFRMVLLSSPLKDSLPEYKKLLDFLNSEQEDSGDYIETDSLAMLRARFTCHIAYERKAGSSKFLEYWVLAYLSQVQLELYSSILLANSSVLQSQMTTDGVGALCDVVMSLWKSDGAVGDRMGNILEDLVRHKFGPESYECVQNRSAFAMKQEAMNMFNDTTKGRFVFLIDSRACQPSINLSSIDSIIIYGSDLNPLNDLKALRKLKIGSQLKYVRIFRLYTPFTVEEKSLVLAKQSMVIDSNSQDITFSLSHCLVSWGVSFLFNRVDELQQDNCASKSNERGTIFMDKVILEFLTELSTEVEDSSKVNSTTISKACMSGEFYSRNITLIGEKEGVSSLDGDPPKFWLNLLDGKSYCQRYKPIEVTTEETNTSRRKRRNTCETAGSSKFRVDVINHDLLPEISTPSSADLHLLPETGVENMSTPKSLHAEIKHELSKLMMVLKLPDNVHFLAKQFLEYLLKNHLVVREPRCILHAFNIALSWRAASFLKYTKLDHRESLALASDGLKYECSEELAEFFYKEIGILKEKVAHKPGGRINDRLSPHESSSANLRSDHNLPKQAMDLHGNFTNGTEDSASAAEKKVMVSDEHELVSAPDAGREQHLLSDESPSNAAMKRID</sequence>
<name>A0A811PV33_9POAL</name>
<accession>A0A811PV33</accession>
<dbReference type="EMBL" id="CAJGYO010000007">
    <property type="protein sequence ID" value="CAD6248465.1"/>
    <property type="molecule type" value="Genomic_DNA"/>
</dbReference>
<evidence type="ECO:0000256" key="2">
    <source>
        <dbReference type="SAM" id="MobiDB-lite"/>
    </source>
</evidence>
<dbReference type="GO" id="GO:0003682">
    <property type="term" value="F:chromatin binding"/>
    <property type="evidence" value="ECO:0007669"/>
    <property type="project" value="TreeGrafter"/>
</dbReference>
<evidence type="ECO:0000259" key="3">
    <source>
        <dbReference type="Pfam" id="PF25029"/>
    </source>
</evidence>
<dbReference type="InterPro" id="IPR038718">
    <property type="entry name" value="SNF2-like_sf"/>
</dbReference>
<dbReference type="InterPro" id="IPR056882">
    <property type="entry name" value="MOM1_dom"/>
</dbReference>
<dbReference type="OrthoDB" id="695898at2759"/>
<dbReference type="GO" id="GO:0140658">
    <property type="term" value="F:ATP-dependent chromatin remodeler activity"/>
    <property type="evidence" value="ECO:0007669"/>
    <property type="project" value="TreeGrafter"/>
</dbReference>
<dbReference type="Proteomes" id="UP000604825">
    <property type="component" value="Unassembled WGS sequence"/>
</dbReference>
<feature type="domain" description="MOM1 alpha-helical" evidence="3">
    <location>
        <begin position="458"/>
        <end position="572"/>
    </location>
</feature>
<dbReference type="SUPFAM" id="SSF52540">
    <property type="entry name" value="P-loop containing nucleoside triphosphate hydrolases"/>
    <property type="match status" value="1"/>
</dbReference>
<evidence type="ECO:0000313" key="5">
    <source>
        <dbReference type="Proteomes" id="UP000604825"/>
    </source>
</evidence>
<gene>
    <name evidence="4" type="ORF">NCGR_LOCUS32595</name>
</gene>
<dbReference type="GO" id="GO:0000785">
    <property type="term" value="C:chromatin"/>
    <property type="evidence" value="ECO:0007669"/>
    <property type="project" value="TreeGrafter"/>
</dbReference>
<dbReference type="GO" id="GO:0042393">
    <property type="term" value="F:histone binding"/>
    <property type="evidence" value="ECO:0007669"/>
    <property type="project" value="TreeGrafter"/>
</dbReference>
<organism evidence="4 5">
    <name type="scientific">Miscanthus lutarioriparius</name>
    <dbReference type="NCBI Taxonomy" id="422564"/>
    <lineage>
        <taxon>Eukaryota</taxon>
        <taxon>Viridiplantae</taxon>
        <taxon>Streptophyta</taxon>
        <taxon>Embryophyta</taxon>
        <taxon>Tracheophyta</taxon>
        <taxon>Spermatophyta</taxon>
        <taxon>Magnoliopsida</taxon>
        <taxon>Liliopsida</taxon>
        <taxon>Poales</taxon>
        <taxon>Poaceae</taxon>
        <taxon>PACMAD clade</taxon>
        <taxon>Panicoideae</taxon>
        <taxon>Andropogonodae</taxon>
        <taxon>Andropogoneae</taxon>
        <taxon>Saccharinae</taxon>
        <taxon>Miscanthus</taxon>
    </lineage>
</organism>
<proteinExistence type="predicted"/>
<feature type="compositionally biased region" description="Basic and acidic residues" evidence="2">
    <location>
        <begin position="615"/>
        <end position="641"/>
    </location>
</feature>
<dbReference type="PANTHER" id="PTHR45623">
    <property type="entry name" value="CHROMODOMAIN-HELICASE-DNA-BINDING PROTEIN 3-RELATED-RELATED"/>
    <property type="match status" value="1"/>
</dbReference>
<dbReference type="GO" id="GO:0016887">
    <property type="term" value="F:ATP hydrolysis activity"/>
    <property type="evidence" value="ECO:0007669"/>
    <property type="project" value="TreeGrafter"/>
</dbReference>
<dbReference type="PANTHER" id="PTHR45623:SF57">
    <property type="entry name" value="HELICASE C-TERMINAL DOMAIN-CONTAINING PROTEIN"/>
    <property type="match status" value="1"/>
</dbReference>
<dbReference type="Gene3D" id="3.40.50.300">
    <property type="entry name" value="P-loop containing nucleotide triphosphate hydrolases"/>
    <property type="match status" value="2"/>
</dbReference>
<dbReference type="AlphaFoldDB" id="A0A811PV33"/>
<dbReference type="GO" id="GO:0005634">
    <property type="term" value="C:nucleus"/>
    <property type="evidence" value="ECO:0007669"/>
    <property type="project" value="TreeGrafter"/>
</dbReference>
<dbReference type="Pfam" id="PF25029">
    <property type="entry name" value="MOM1"/>
    <property type="match status" value="1"/>
</dbReference>
<evidence type="ECO:0000256" key="1">
    <source>
        <dbReference type="ARBA" id="ARBA00023242"/>
    </source>
</evidence>
<comment type="caution">
    <text evidence="4">The sequence shown here is derived from an EMBL/GenBank/DDBJ whole genome shotgun (WGS) entry which is preliminary data.</text>
</comment>
<dbReference type="Gene3D" id="3.40.50.10810">
    <property type="entry name" value="Tandem AAA-ATPase domain"/>
    <property type="match status" value="1"/>
</dbReference>
<keyword evidence="1" id="KW-0539">Nucleus</keyword>
<feature type="region of interest" description="Disordered" evidence="2">
    <location>
        <begin position="570"/>
        <end position="654"/>
    </location>
</feature>
<dbReference type="InterPro" id="IPR027417">
    <property type="entry name" value="P-loop_NTPase"/>
</dbReference>
<evidence type="ECO:0000313" key="4">
    <source>
        <dbReference type="EMBL" id="CAD6248465.1"/>
    </source>
</evidence>